<dbReference type="Proteomes" id="UP000323876">
    <property type="component" value="Unassembled WGS sequence"/>
</dbReference>
<evidence type="ECO:0000313" key="1">
    <source>
        <dbReference type="EMBL" id="KAA8882156.1"/>
    </source>
</evidence>
<evidence type="ECO:0008006" key="3">
    <source>
        <dbReference type="Google" id="ProtNLM"/>
    </source>
</evidence>
<reference evidence="1 2" key="1">
    <citation type="submission" date="2019-09" db="EMBL/GenBank/DDBJ databases">
        <authorList>
            <person name="Wang X."/>
        </authorList>
    </citation>
    <scope>NUCLEOTIDE SEQUENCE [LARGE SCALE GENOMIC DNA]</scope>
    <source>
        <strain evidence="1 2">CICC 11023</strain>
    </source>
</reference>
<comment type="caution">
    <text evidence="1">The sequence shown here is derived from an EMBL/GenBank/DDBJ whole genome shotgun (WGS) entry which is preliminary data.</text>
</comment>
<proteinExistence type="predicted"/>
<dbReference type="EMBL" id="VXLC01000029">
    <property type="protein sequence ID" value="KAA8882156.1"/>
    <property type="molecule type" value="Genomic_DNA"/>
</dbReference>
<keyword evidence="2" id="KW-1185">Reference proteome</keyword>
<gene>
    <name evidence="1" type="ORF">F3087_39495</name>
</gene>
<dbReference type="OrthoDB" id="8266194at2"/>
<dbReference type="AlphaFoldDB" id="A0A5N0DZK2"/>
<organism evidence="1 2">
    <name type="scientific">Nocardia colli</name>
    <dbReference type="NCBI Taxonomy" id="2545717"/>
    <lineage>
        <taxon>Bacteria</taxon>
        <taxon>Bacillati</taxon>
        <taxon>Actinomycetota</taxon>
        <taxon>Actinomycetes</taxon>
        <taxon>Mycobacteriales</taxon>
        <taxon>Nocardiaceae</taxon>
        <taxon>Nocardia</taxon>
    </lineage>
</organism>
<dbReference type="InterPro" id="IPR017642">
    <property type="entry name" value="DNA_S_mod_DndB"/>
</dbReference>
<evidence type="ECO:0000313" key="2">
    <source>
        <dbReference type="Proteomes" id="UP000323876"/>
    </source>
</evidence>
<sequence length="399" mass="43171">MPVRDHVAIGVVDIENLLHMVNDPMKVEQDAARDAKTGAEQDGYARMRAEVQRVIGTAASPKSKNIAHYAAYIGEGLSGEFGDAWSIPPVTLWCPRPLVIEENGSAFLPIRDGLIAIDGETQITALHRIRRNAKTYGLEEDGLDQAIVAFEIYHGISTLSARQIFHDRNLKGVPVDKSLALSMDMRDFATGVAQALVDGTVVEIEGESTPLNKLVLTGKRQVASKSAEWMTLSGVRTLVVTTILGKAGIHAASGDVEIDDLPDGTDMKVVKRETIEKLSVILQQFTDEFQAKSAISSPAVLAGLGATIHHSMSWCVNDRLSDEDLSLLLSPIRWERELKYWGGIAAKETGRGVSWAGGARDSGHKVYEAINNPDSEVGLRIRGVNGATQSSNQNTGQLI</sequence>
<dbReference type="Pfam" id="PF14072">
    <property type="entry name" value="DndB"/>
    <property type="match status" value="1"/>
</dbReference>
<name>A0A5N0DZK2_9NOCA</name>
<accession>A0A5N0DZK2</accession>
<protein>
    <recommendedName>
        <fullName evidence="3">DGQHR domain-containing protein</fullName>
    </recommendedName>
</protein>